<sequence>MVLGVQRRSRRGRLSELVRRTRGAESRGGRQRRATGQPRHSVHALPRRRQPAWPIVHHAPKQLPRPPTHAHVTRELLLNIYSLNITEKITTPRKLCKYF</sequence>
<evidence type="ECO:0000313" key="3">
    <source>
        <dbReference type="Proteomes" id="UP000249218"/>
    </source>
</evidence>
<dbReference type="AlphaFoldDB" id="A0A2W1BZ82"/>
<protein>
    <submittedName>
        <fullName evidence="2">Uncharacterized protein</fullName>
    </submittedName>
</protein>
<dbReference type="Proteomes" id="UP000249218">
    <property type="component" value="Unassembled WGS sequence"/>
</dbReference>
<proteinExistence type="predicted"/>
<gene>
    <name evidence="2" type="primary">HaOG202016</name>
    <name evidence="2" type="ORF">B5X24_HaOG202016</name>
</gene>
<accession>A0A2W1BZ82</accession>
<organism evidence="2 3">
    <name type="scientific">Helicoverpa armigera</name>
    <name type="common">Cotton bollworm</name>
    <name type="synonym">Heliothis armigera</name>
    <dbReference type="NCBI Taxonomy" id="29058"/>
    <lineage>
        <taxon>Eukaryota</taxon>
        <taxon>Metazoa</taxon>
        <taxon>Ecdysozoa</taxon>
        <taxon>Arthropoda</taxon>
        <taxon>Hexapoda</taxon>
        <taxon>Insecta</taxon>
        <taxon>Pterygota</taxon>
        <taxon>Neoptera</taxon>
        <taxon>Endopterygota</taxon>
        <taxon>Lepidoptera</taxon>
        <taxon>Glossata</taxon>
        <taxon>Ditrysia</taxon>
        <taxon>Noctuoidea</taxon>
        <taxon>Noctuidae</taxon>
        <taxon>Heliothinae</taxon>
        <taxon>Helicoverpa</taxon>
    </lineage>
</organism>
<reference evidence="2 3" key="1">
    <citation type="journal article" date="2017" name="BMC Biol.">
        <title>Genomic innovations, transcriptional plasticity and gene loss underlying the evolution and divergence of two highly polyphagous and invasive Helicoverpa pest species.</title>
        <authorList>
            <person name="Pearce S.L."/>
            <person name="Clarke D.F."/>
            <person name="East P.D."/>
            <person name="Elfekih S."/>
            <person name="Gordon K.H."/>
            <person name="Jermiin L.S."/>
            <person name="McGaughran A."/>
            <person name="Oakeshott J.G."/>
            <person name="Papanikolaou A."/>
            <person name="Perera O.P."/>
            <person name="Rane R.V."/>
            <person name="Richards S."/>
            <person name="Tay W.T."/>
            <person name="Walsh T.K."/>
            <person name="Anderson A."/>
            <person name="Anderson C.J."/>
            <person name="Asgari S."/>
            <person name="Board P.G."/>
            <person name="Bretschneider A."/>
            <person name="Campbell P.M."/>
            <person name="Chertemps T."/>
            <person name="Christeller J.T."/>
            <person name="Coppin C.W."/>
            <person name="Downes S.J."/>
            <person name="Duan G."/>
            <person name="Farnsworth C.A."/>
            <person name="Good R.T."/>
            <person name="Han L.B."/>
            <person name="Han Y.C."/>
            <person name="Hatje K."/>
            <person name="Horne I."/>
            <person name="Huang Y.P."/>
            <person name="Hughes D.S."/>
            <person name="Jacquin-Joly E."/>
            <person name="James W."/>
            <person name="Jhangiani S."/>
            <person name="Kollmar M."/>
            <person name="Kuwar S.S."/>
            <person name="Li S."/>
            <person name="Liu N.Y."/>
            <person name="Maibeche M.T."/>
            <person name="Miller J.R."/>
            <person name="Montagne N."/>
            <person name="Perry T."/>
            <person name="Qu J."/>
            <person name="Song S.V."/>
            <person name="Sutton G.G."/>
            <person name="Vogel H."/>
            <person name="Walenz B.P."/>
            <person name="Xu W."/>
            <person name="Zhang H.J."/>
            <person name="Zou Z."/>
            <person name="Batterham P."/>
            <person name="Edwards O.R."/>
            <person name="Feyereisen R."/>
            <person name="Gibbs R.A."/>
            <person name="Heckel D.G."/>
            <person name="McGrath A."/>
            <person name="Robin C."/>
            <person name="Scherer S.E."/>
            <person name="Worley K.C."/>
            <person name="Wu Y.D."/>
        </authorList>
    </citation>
    <scope>NUCLEOTIDE SEQUENCE [LARGE SCALE GENOMIC DNA]</scope>
    <source>
        <strain evidence="2">Harm_GR_Male_#8</strain>
        <tissue evidence="2">Whole organism</tissue>
    </source>
</reference>
<evidence type="ECO:0000313" key="2">
    <source>
        <dbReference type="EMBL" id="PZC78557.1"/>
    </source>
</evidence>
<keyword evidence="3" id="KW-1185">Reference proteome</keyword>
<feature type="compositionally biased region" description="Basic and acidic residues" evidence="1">
    <location>
        <begin position="13"/>
        <end position="28"/>
    </location>
</feature>
<feature type="compositionally biased region" description="Basic residues" evidence="1">
    <location>
        <begin position="40"/>
        <end position="50"/>
    </location>
</feature>
<dbReference type="EMBL" id="KZ149900">
    <property type="protein sequence ID" value="PZC78557.1"/>
    <property type="molecule type" value="Genomic_DNA"/>
</dbReference>
<feature type="region of interest" description="Disordered" evidence="1">
    <location>
        <begin position="1"/>
        <end position="53"/>
    </location>
</feature>
<name>A0A2W1BZ82_HELAM</name>
<evidence type="ECO:0000256" key="1">
    <source>
        <dbReference type="SAM" id="MobiDB-lite"/>
    </source>
</evidence>